<name>A0A183DE55_9BILA</name>
<dbReference type="InterPro" id="IPR036705">
    <property type="entry name" value="Ribosyl_crysJ1_sf"/>
</dbReference>
<dbReference type="Gene3D" id="1.10.4080.10">
    <property type="entry name" value="ADP-ribosylation/Crystallin J1"/>
    <property type="match status" value="1"/>
</dbReference>
<reference evidence="1 2" key="2">
    <citation type="submission" date="2018-11" db="EMBL/GenBank/DDBJ databases">
        <authorList>
            <consortium name="Pathogen Informatics"/>
        </authorList>
    </citation>
    <scope>NUCLEOTIDE SEQUENCE [LARGE SCALE GENOMIC DNA]</scope>
</reference>
<gene>
    <name evidence="1" type="ORF">GPUH_LOCUS6991</name>
</gene>
<organism evidence="3">
    <name type="scientific">Gongylonema pulchrum</name>
    <dbReference type="NCBI Taxonomy" id="637853"/>
    <lineage>
        <taxon>Eukaryota</taxon>
        <taxon>Metazoa</taxon>
        <taxon>Ecdysozoa</taxon>
        <taxon>Nematoda</taxon>
        <taxon>Chromadorea</taxon>
        <taxon>Rhabditida</taxon>
        <taxon>Spirurina</taxon>
        <taxon>Spiruromorpha</taxon>
        <taxon>Spiruroidea</taxon>
        <taxon>Gongylonematidae</taxon>
        <taxon>Gongylonema</taxon>
    </lineage>
</organism>
<dbReference type="Proteomes" id="UP000271098">
    <property type="component" value="Unassembled WGS sequence"/>
</dbReference>
<accession>A0A183DE55</accession>
<dbReference type="WBParaSite" id="GPUH_0000700501-mRNA-1">
    <property type="protein sequence ID" value="GPUH_0000700501-mRNA-1"/>
    <property type="gene ID" value="GPUH_0000700501"/>
</dbReference>
<dbReference type="EMBL" id="UYRT01017352">
    <property type="protein sequence ID" value="VDK56831.1"/>
    <property type="molecule type" value="Genomic_DNA"/>
</dbReference>
<evidence type="ECO:0000313" key="1">
    <source>
        <dbReference type="EMBL" id="VDK56831.1"/>
    </source>
</evidence>
<dbReference type="OrthoDB" id="410104at2759"/>
<dbReference type="SUPFAM" id="SSF101478">
    <property type="entry name" value="ADP-ribosylglycohydrolase"/>
    <property type="match status" value="1"/>
</dbReference>
<proteinExistence type="predicted"/>
<reference evidence="3" key="1">
    <citation type="submission" date="2016-06" db="UniProtKB">
        <authorList>
            <consortium name="WormBaseParasite"/>
        </authorList>
    </citation>
    <scope>IDENTIFICATION</scope>
</reference>
<dbReference type="AlphaFoldDB" id="A0A183DE55"/>
<evidence type="ECO:0000313" key="3">
    <source>
        <dbReference type="WBParaSite" id="GPUH_0000700501-mRNA-1"/>
    </source>
</evidence>
<keyword evidence="2" id="KW-1185">Reference proteome</keyword>
<protein>
    <submittedName>
        <fullName evidence="3">BACK domain-containing protein</fullName>
    </submittedName>
</protein>
<sequence>MIVARSLCRIEKVSTHDIIRQLIRWSNSNPLYMDETMINALSFKPHCRHATIQPTLDEQEVEQLVLANASHRNILNLSNKCLFLAVPLAVVSVHSNGAPAVSHRLCQLMQPNPIAVDGLRVLIAAIRYDS</sequence>
<evidence type="ECO:0000313" key="2">
    <source>
        <dbReference type="Proteomes" id="UP000271098"/>
    </source>
</evidence>